<sequence length="278" mass="30599">MHKLRLLIRKIHTPITIMLVPHTRFSARSIRIPFILALAFCAFSCLGLVYTASLTVQAFDYYRMKKQYTAMSRQFNEMESTMASLKQSESQFRKLFSLGSRKEVLSNLPTDDGGSIDVEALKKQITESVESVQEIKSYLAKQHDVFQATPHGWPATGEVSSGFGMREHPLYGGRKFHTGIDITLSKGTPLHATADGVVSFAGRNAGNGNIVVIEHGYGFSSVYAHNSKNLARPGQTVKRGEVIAHSGSTGASTGPHVHYEVWKNGQSVNPKPFIEASN</sequence>
<dbReference type="SUPFAM" id="SSF51261">
    <property type="entry name" value="Duplicated hybrid motif"/>
    <property type="match status" value="1"/>
</dbReference>
<dbReference type="InterPro" id="IPR011055">
    <property type="entry name" value="Dup_hybrid_motif"/>
</dbReference>
<dbReference type="PANTHER" id="PTHR21666:SF286">
    <property type="entry name" value="LIPOPROTEIN NLPD"/>
    <property type="match status" value="1"/>
</dbReference>
<evidence type="ECO:0000259" key="1">
    <source>
        <dbReference type="Pfam" id="PF01551"/>
    </source>
</evidence>
<reference evidence="2 3" key="1">
    <citation type="submission" date="2021-05" db="EMBL/GenBank/DDBJ databases">
        <title>The draft genome of Geobacter luticola JCM 17780.</title>
        <authorList>
            <person name="Xu Z."/>
            <person name="Masuda Y."/>
            <person name="Itoh H."/>
            <person name="Senoo K."/>
        </authorList>
    </citation>
    <scope>NUCLEOTIDE SEQUENCE [LARGE SCALE GENOMIC DNA]</scope>
    <source>
        <strain evidence="2 3">JCM 17780</strain>
    </source>
</reference>
<protein>
    <submittedName>
        <fullName evidence="2">M23 family metallopeptidase</fullName>
    </submittedName>
</protein>
<accession>A0ABS5SBI5</accession>
<organism evidence="2 3">
    <name type="scientific">Geomobilimonas luticola</name>
    <dbReference type="NCBI Taxonomy" id="1114878"/>
    <lineage>
        <taxon>Bacteria</taxon>
        <taxon>Pseudomonadati</taxon>
        <taxon>Thermodesulfobacteriota</taxon>
        <taxon>Desulfuromonadia</taxon>
        <taxon>Geobacterales</taxon>
        <taxon>Geobacteraceae</taxon>
        <taxon>Geomobilimonas</taxon>
    </lineage>
</organism>
<dbReference type="Proteomes" id="UP000756860">
    <property type="component" value="Unassembled WGS sequence"/>
</dbReference>
<dbReference type="CDD" id="cd12797">
    <property type="entry name" value="M23_peptidase"/>
    <property type="match status" value="1"/>
</dbReference>
<comment type="caution">
    <text evidence="2">The sequence shown here is derived from an EMBL/GenBank/DDBJ whole genome shotgun (WGS) entry which is preliminary data.</text>
</comment>
<gene>
    <name evidence="2" type="ORF">KI810_06650</name>
</gene>
<dbReference type="InterPro" id="IPR050570">
    <property type="entry name" value="Cell_wall_metabolism_enzyme"/>
</dbReference>
<dbReference type="RefSeq" id="WP_214174647.1">
    <property type="nucleotide sequence ID" value="NZ_JAHCVK010000001.1"/>
</dbReference>
<feature type="domain" description="M23ase beta-sheet core" evidence="1">
    <location>
        <begin position="175"/>
        <end position="270"/>
    </location>
</feature>
<dbReference type="PANTHER" id="PTHR21666">
    <property type="entry name" value="PEPTIDASE-RELATED"/>
    <property type="match status" value="1"/>
</dbReference>
<name>A0ABS5SBI5_9BACT</name>
<evidence type="ECO:0000313" key="2">
    <source>
        <dbReference type="EMBL" id="MBT0652728.1"/>
    </source>
</evidence>
<evidence type="ECO:0000313" key="3">
    <source>
        <dbReference type="Proteomes" id="UP000756860"/>
    </source>
</evidence>
<dbReference type="Gene3D" id="2.70.70.10">
    <property type="entry name" value="Glucose Permease (Domain IIA)"/>
    <property type="match status" value="1"/>
</dbReference>
<keyword evidence="3" id="KW-1185">Reference proteome</keyword>
<dbReference type="Pfam" id="PF01551">
    <property type="entry name" value="Peptidase_M23"/>
    <property type="match status" value="1"/>
</dbReference>
<proteinExistence type="predicted"/>
<dbReference type="InterPro" id="IPR016047">
    <property type="entry name" value="M23ase_b-sheet_dom"/>
</dbReference>
<dbReference type="EMBL" id="JAHCVK010000001">
    <property type="protein sequence ID" value="MBT0652728.1"/>
    <property type="molecule type" value="Genomic_DNA"/>
</dbReference>